<keyword evidence="3" id="KW-0482">Metalloprotease</keyword>
<organism evidence="3 4">
    <name type="scientific">Streptomyces corynorhini</name>
    <dbReference type="NCBI Taxonomy" id="2282652"/>
    <lineage>
        <taxon>Bacteria</taxon>
        <taxon>Bacillati</taxon>
        <taxon>Actinomycetota</taxon>
        <taxon>Actinomycetes</taxon>
        <taxon>Kitasatosporales</taxon>
        <taxon>Streptomycetaceae</taxon>
        <taxon>Streptomyces</taxon>
    </lineage>
</organism>
<dbReference type="PANTHER" id="PTHR39430:SF1">
    <property type="entry name" value="PROTEASE"/>
    <property type="match status" value="1"/>
</dbReference>
<dbReference type="GO" id="GO:0004175">
    <property type="term" value="F:endopeptidase activity"/>
    <property type="evidence" value="ECO:0007669"/>
    <property type="project" value="UniProtKB-ARBA"/>
</dbReference>
<dbReference type="GO" id="GO:0006508">
    <property type="term" value="P:proteolysis"/>
    <property type="evidence" value="ECO:0007669"/>
    <property type="project" value="UniProtKB-KW"/>
</dbReference>
<evidence type="ECO:0000256" key="1">
    <source>
        <dbReference type="SAM" id="Phobius"/>
    </source>
</evidence>
<evidence type="ECO:0000259" key="2">
    <source>
        <dbReference type="Pfam" id="PF02517"/>
    </source>
</evidence>
<keyword evidence="3" id="KW-0378">Hydrolase</keyword>
<dbReference type="InterPro" id="IPR003675">
    <property type="entry name" value="Rce1/LyrA-like_dom"/>
</dbReference>
<feature type="transmembrane region" description="Helical" evidence="1">
    <location>
        <begin position="104"/>
        <end position="123"/>
    </location>
</feature>
<gene>
    <name evidence="3" type="ORF">DVH02_06595</name>
</gene>
<keyword evidence="1" id="KW-0472">Membrane</keyword>
<dbReference type="RefSeq" id="WP_114622748.1">
    <property type="nucleotide sequence ID" value="NZ_QQNA01000036.1"/>
</dbReference>
<comment type="caution">
    <text evidence="3">The sequence shown here is derived from an EMBL/GenBank/DDBJ whole genome shotgun (WGS) entry which is preliminary data.</text>
</comment>
<proteinExistence type="predicted"/>
<feature type="transmembrane region" description="Helical" evidence="1">
    <location>
        <begin position="160"/>
        <end position="179"/>
    </location>
</feature>
<dbReference type="Proteomes" id="UP000253741">
    <property type="component" value="Unassembled WGS sequence"/>
</dbReference>
<keyword evidence="1" id="KW-1133">Transmembrane helix</keyword>
<name>A0A370BAR6_9ACTN</name>
<feature type="domain" description="CAAX prenyl protease 2/Lysostaphin resistance protein A-like" evidence="2">
    <location>
        <begin position="106"/>
        <end position="196"/>
    </location>
</feature>
<feature type="transmembrane region" description="Helical" evidence="1">
    <location>
        <begin position="70"/>
        <end position="92"/>
    </location>
</feature>
<dbReference type="PANTHER" id="PTHR39430">
    <property type="entry name" value="MEMBRANE-ASSOCIATED PROTEASE-RELATED"/>
    <property type="match status" value="1"/>
</dbReference>
<accession>A0A370BAR6</accession>
<feature type="transmembrane region" description="Helical" evidence="1">
    <location>
        <begin position="135"/>
        <end position="154"/>
    </location>
</feature>
<dbReference type="EMBL" id="QQNA01000036">
    <property type="protein sequence ID" value="RDG38907.1"/>
    <property type="molecule type" value="Genomic_DNA"/>
</dbReference>
<feature type="transmembrane region" description="Helical" evidence="1">
    <location>
        <begin position="184"/>
        <end position="202"/>
    </location>
</feature>
<dbReference type="GO" id="GO:0008237">
    <property type="term" value="F:metallopeptidase activity"/>
    <property type="evidence" value="ECO:0007669"/>
    <property type="project" value="UniProtKB-KW"/>
</dbReference>
<dbReference type="AlphaFoldDB" id="A0A370BAR6"/>
<keyword evidence="1" id="KW-0812">Transmembrane</keyword>
<keyword evidence="3" id="KW-0645">Protease</keyword>
<keyword evidence="4" id="KW-1185">Reference proteome</keyword>
<dbReference type="OrthoDB" id="193898at2"/>
<evidence type="ECO:0000313" key="4">
    <source>
        <dbReference type="Proteomes" id="UP000253741"/>
    </source>
</evidence>
<sequence>MRLVWQLLAVMAVAFVGGQVVQNVQDNPWLTLALGVGTAVLAVLVHRWVVRRTERRPVTELGRQGAPGALFLGTLLGVGLFTAVIGNIYALGGYEVLGLGSPTGAVGLFGFMAAAAATEELIFRGILFRIIEERGGTWTALLVTSVLFGAWHLLNPNASVWGAVAIAIEAGTMLGAAYAATRTLWVPIGLHFGWNLAASAIFSTEVSGNDTPQGLLDSTTSGARLITGGDFGPEASLYSVLFCVLTAVVFMWLARRRGHLTPRRGRAERLAAPVTTLPR</sequence>
<reference evidence="3 4" key="1">
    <citation type="submission" date="2018-07" db="EMBL/GenBank/DDBJ databases">
        <title>Streptomyces species from bats.</title>
        <authorList>
            <person name="Dunlap C."/>
        </authorList>
    </citation>
    <scope>NUCLEOTIDE SEQUENCE [LARGE SCALE GENOMIC DNA]</scope>
    <source>
        <strain evidence="3 4">AC230</strain>
    </source>
</reference>
<feature type="transmembrane region" description="Helical" evidence="1">
    <location>
        <begin position="28"/>
        <end position="49"/>
    </location>
</feature>
<feature type="transmembrane region" description="Helical" evidence="1">
    <location>
        <begin position="235"/>
        <end position="254"/>
    </location>
</feature>
<dbReference type="GO" id="GO:0080120">
    <property type="term" value="P:CAAX-box protein maturation"/>
    <property type="evidence" value="ECO:0007669"/>
    <property type="project" value="UniProtKB-ARBA"/>
</dbReference>
<dbReference type="Pfam" id="PF02517">
    <property type="entry name" value="Rce1-like"/>
    <property type="match status" value="1"/>
</dbReference>
<evidence type="ECO:0000313" key="3">
    <source>
        <dbReference type="EMBL" id="RDG38907.1"/>
    </source>
</evidence>
<protein>
    <submittedName>
        <fullName evidence="3">CPBP family intramembrane metalloprotease</fullName>
    </submittedName>
</protein>